<keyword evidence="7" id="KW-0479">Metal-binding</keyword>
<dbReference type="RefSeq" id="WP_011139648.1">
    <property type="nucleotide sequence ID" value="NC_005090.1"/>
</dbReference>
<keyword evidence="13" id="KW-0560">Oxidoreductase</keyword>
<dbReference type="Proteomes" id="UP000000422">
    <property type="component" value="Chromosome"/>
</dbReference>
<keyword evidence="8" id="KW-0249">Electron transport</keyword>
<evidence type="ECO:0000256" key="1">
    <source>
        <dbReference type="ARBA" id="ARBA00004651"/>
    </source>
</evidence>
<feature type="transmembrane region" description="Helical" evidence="12">
    <location>
        <begin position="170"/>
        <end position="194"/>
    </location>
</feature>
<feature type="transmembrane region" description="Helical" evidence="12">
    <location>
        <begin position="286"/>
        <end position="312"/>
    </location>
</feature>
<dbReference type="HOGENOM" id="CLU_733472_0_0_7"/>
<comment type="similarity">
    <text evidence="2">Belongs to the cytochrome ubiquinol oxidase subunit 2 family.</text>
</comment>
<feature type="transmembrane region" description="Helical" evidence="12">
    <location>
        <begin position="12"/>
        <end position="41"/>
    </location>
</feature>
<feature type="transmembrane region" description="Helical" evidence="12">
    <location>
        <begin position="125"/>
        <end position="150"/>
    </location>
</feature>
<organism evidence="14">
    <name type="scientific">Wolinella succinogenes (strain ATCC 29543 / DSM 1740 / CCUG 13145 / JCM 31913 / LMG 7466 / NCTC 11488 / FDC 602W)</name>
    <name type="common">Vibrio succinogenes</name>
    <dbReference type="NCBI Taxonomy" id="273121"/>
    <lineage>
        <taxon>Bacteria</taxon>
        <taxon>Pseudomonadati</taxon>
        <taxon>Campylobacterota</taxon>
        <taxon>Epsilonproteobacteria</taxon>
        <taxon>Campylobacterales</taxon>
        <taxon>Helicobacteraceae</taxon>
        <taxon>Wolinella</taxon>
    </lineage>
</organism>
<dbReference type="GO" id="GO:0070069">
    <property type="term" value="C:cytochrome complex"/>
    <property type="evidence" value="ECO:0007669"/>
    <property type="project" value="TreeGrafter"/>
</dbReference>
<reference evidence="13 14" key="1">
    <citation type="journal article" date="2003" name="Proc. Natl. Acad. Sci. U.S.A.">
        <title>Complete genome sequence and analysis of Wolinella succinogenes.</title>
        <authorList>
            <person name="Baar C."/>
            <person name="Eppinger M."/>
            <person name="Raddatz G."/>
            <person name="Simon JM."/>
            <person name="Lanz C."/>
            <person name="Klimmek O."/>
            <person name="Nandakumar R."/>
            <person name="Gross R."/>
            <person name="Rosinus A."/>
            <person name="Keller H."/>
            <person name="Jagtap P."/>
            <person name="Linke B."/>
            <person name="Meyer F."/>
            <person name="Lederer H."/>
            <person name="Schuster S.C."/>
        </authorList>
    </citation>
    <scope>NUCLEOTIDE SEQUENCE [LARGE SCALE GENOMIC DNA]</scope>
    <source>
        <strain evidence="14">ATCC 29543 / DSM 1740 / CCUG 13145 / JCM 31913 / LMG 7466 / NCTC 11488 / FDC 602W</strain>
    </source>
</reference>
<evidence type="ECO:0000256" key="5">
    <source>
        <dbReference type="ARBA" id="ARBA00022617"/>
    </source>
</evidence>
<dbReference type="GO" id="GO:0019646">
    <property type="term" value="P:aerobic electron transport chain"/>
    <property type="evidence" value="ECO:0007669"/>
    <property type="project" value="TreeGrafter"/>
</dbReference>
<evidence type="ECO:0000256" key="4">
    <source>
        <dbReference type="ARBA" id="ARBA00022475"/>
    </source>
</evidence>
<dbReference type="eggNOG" id="COG1294">
    <property type="taxonomic scope" value="Bacteria"/>
</dbReference>
<evidence type="ECO:0000256" key="8">
    <source>
        <dbReference type="ARBA" id="ARBA00022982"/>
    </source>
</evidence>
<feature type="transmembrane region" description="Helical" evidence="12">
    <location>
        <begin position="332"/>
        <end position="355"/>
    </location>
</feature>
<comment type="subcellular location">
    <subcellularLocation>
        <location evidence="1">Cell membrane</location>
        <topology evidence="1">Multi-pass membrane protein</topology>
    </subcellularLocation>
</comment>
<evidence type="ECO:0000256" key="9">
    <source>
        <dbReference type="ARBA" id="ARBA00022989"/>
    </source>
</evidence>
<dbReference type="GO" id="GO:0016682">
    <property type="term" value="F:oxidoreductase activity, acting on diphenols and related substances as donors, oxygen as acceptor"/>
    <property type="evidence" value="ECO:0007669"/>
    <property type="project" value="TreeGrafter"/>
</dbReference>
<keyword evidence="10" id="KW-0408">Iron</keyword>
<sequence>MFESWSLEALQVYWWVIVSLLGGLLVFMMFVQGGQTLLFFLSENELEKSVLINSLGRKWELTFTTLVLFGGACFAAFPLFYATSFGGAYWVWLLILFCFIIQAVSYEYRRKPDNFLGQKSYEAFLYINGALAPFLIGAAVSTFFSGSPFALSENFFPLWQTPFRGLETLLVPYVYLLGLALFFLSRIGASLYFINHVNEVSIRQKARKAVLRNTLYFLPFFLAFLGWILTKEGWSYDLSGGVSVESYKYAKNLLALPWIGVMMIAGVGGVLLGIYQGALTESSRGIFAFGAGVVLCVMGVFLLAGLNGTPFYPSYTHPEDSLTIKNASSSHYTLSVMAYVSLLVPLVLGYITYVWRLMDKKKITTHEVGGDSHLY</sequence>
<keyword evidence="6 12" id="KW-0812">Transmembrane</keyword>
<evidence type="ECO:0000313" key="13">
    <source>
        <dbReference type="EMBL" id="CAE10865.1"/>
    </source>
</evidence>
<feature type="transmembrane region" description="Helical" evidence="12">
    <location>
        <begin position="215"/>
        <end position="234"/>
    </location>
</feature>
<evidence type="ECO:0000256" key="12">
    <source>
        <dbReference type="SAM" id="Phobius"/>
    </source>
</evidence>
<evidence type="ECO:0000256" key="11">
    <source>
        <dbReference type="ARBA" id="ARBA00023136"/>
    </source>
</evidence>
<dbReference type="PANTHER" id="PTHR43141">
    <property type="entry name" value="CYTOCHROME BD2 SUBUNIT II"/>
    <property type="match status" value="1"/>
</dbReference>
<dbReference type="InterPro" id="IPR003317">
    <property type="entry name" value="Cyt-d_oxidase_su2"/>
</dbReference>
<dbReference type="GO" id="GO:0009055">
    <property type="term" value="F:electron transfer activity"/>
    <property type="evidence" value="ECO:0007669"/>
    <property type="project" value="TreeGrafter"/>
</dbReference>
<dbReference type="AlphaFoldDB" id="Q7M860"/>
<dbReference type="EC" id="1.10.3.-" evidence="13"/>
<dbReference type="GO" id="GO:0046872">
    <property type="term" value="F:metal ion binding"/>
    <property type="evidence" value="ECO:0007669"/>
    <property type="project" value="UniProtKB-KW"/>
</dbReference>
<proteinExistence type="inferred from homology"/>
<dbReference type="PANTHER" id="PTHR43141:SF5">
    <property type="entry name" value="CYTOCHROME BD-I UBIQUINOL OXIDASE SUBUNIT 2"/>
    <property type="match status" value="1"/>
</dbReference>
<accession>Q7M860</accession>
<dbReference type="GO" id="GO:0005886">
    <property type="term" value="C:plasma membrane"/>
    <property type="evidence" value="ECO:0007669"/>
    <property type="project" value="UniProtKB-SubCell"/>
</dbReference>
<keyword evidence="4" id="KW-1003">Cell membrane</keyword>
<dbReference type="NCBIfam" id="TIGR00203">
    <property type="entry name" value="cydB"/>
    <property type="match status" value="1"/>
</dbReference>
<evidence type="ECO:0000256" key="6">
    <source>
        <dbReference type="ARBA" id="ARBA00022692"/>
    </source>
</evidence>
<keyword evidence="3" id="KW-0813">Transport</keyword>
<keyword evidence="5" id="KW-0349">Heme</keyword>
<evidence type="ECO:0000256" key="3">
    <source>
        <dbReference type="ARBA" id="ARBA00022448"/>
    </source>
</evidence>
<keyword evidence="9 12" id="KW-1133">Transmembrane helix</keyword>
<feature type="transmembrane region" description="Helical" evidence="12">
    <location>
        <begin position="87"/>
        <end position="104"/>
    </location>
</feature>
<evidence type="ECO:0000256" key="7">
    <source>
        <dbReference type="ARBA" id="ARBA00022723"/>
    </source>
</evidence>
<evidence type="ECO:0000313" key="14">
    <source>
        <dbReference type="Proteomes" id="UP000000422"/>
    </source>
</evidence>
<feature type="transmembrane region" description="Helical" evidence="12">
    <location>
        <begin position="254"/>
        <end position="274"/>
    </location>
</feature>
<dbReference type="Pfam" id="PF02322">
    <property type="entry name" value="Cyt_bd_oxida_II"/>
    <property type="match status" value="1"/>
</dbReference>
<evidence type="ECO:0000256" key="2">
    <source>
        <dbReference type="ARBA" id="ARBA00007543"/>
    </source>
</evidence>
<dbReference type="STRING" id="273121.WS1852"/>
<evidence type="ECO:0000256" key="10">
    <source>
        <dbReference type="ARBA" id="ARBA00023004"/>
    </source>
</evidence>
<protein>
    <submittedName>
        <fullName evidence="13">CYTOCHROME BD OXIDASE SUBUNIT II EC 1.10.3</fullName>
        <ecNumber evidence="13">1.10.3.-</ecNumber>
    </submittedName>
</protein>
<dbReference type="KEGG" id="wsu:WS1852"/>
<keyword evidence="11 12" id="KW-0472">Membrane</keyword>
<dbReference type="EMBL" id="BX571662">
    <property type="protein sequence ID" value="CAE10865.1"/>
    <property type="molecule type" value="Genomic_DNA"/>
</dbReference>
<gene>
    <name evidence="13" type="primary">CYDB</name>
    <name evidence="13" type="ordered locus">WS1852</name>
</gene>
<keyword evidence="14" id="KW-1185">Reference proteome</keyword>
<name>Q7M860_WOLSU</name>